<dbReference type="SUPFAM" id="SSF52743">
    <property type="entry name" value="Subtilisin-like"/>
    <property type="match status" value="1"/>
</dbReference>
<dbReference type="InterPro" id="IPR015500">
    <property type="entry name" value="Peptidase_S8_subtilisin-rel"/>
</dbReference>
<sequence>MKIYLYIALLSTLLLQACGGGDSSSQSAPSGATVSGQMLVPGNTAADSDVNNRDAPFRNNNSFSSPQTVPNPVLLGGYVNIAGAGPDGRSLLAGDPVDSYAVDLSAGQEIVLFISETDINNNDLELVLLRSSGEVIDASTGRSHEEVLYVPHDGSYVVQVQAFTGASGYSLSIGYPQGARSAGHGMALSADFVPGEVTVQFKEQQYQSLQSLGLKALADNPQRRGLFQLDELNSQSQKYIQNIPGTDPLVFADDKLRQKYQTLMAVKQLQQRDDVASASPNFILSAQAVPDDPLYRYQWHYPMISMPQAWDLTQGSAEVIVAVIDTGVLLGHPDLQGKLVDGYDFIRNRNVALDGDGIDNNPDDPGDSPDGGTGSSFHGTHVAGTVGALSNNGSGTAGIGWNTMIMPLRVLGKGGNGTDYDIEQAIRFAAGLANDSGTRPARRADIINLSLGGPAIASSFQNVITAARNAGVMIVAAAGNNGDSTVTYPGALDGVVSVAAVDIVRQRANYSNYNYSVDIAAPGGNNQDVNGDGVIDGVVSTLGDDSQAGSIRAIFAPLFGTSMATPHVAGILSLMKAIYPGLSPSEVDSLIRNGDISSDIGQNGRDDEFGYGLIDAYDAVQAANALVGGRAPEASPELSIAPRSLNFSSSHTALSINLGNSGGGSLQLLGATENSNGRLSITANAVDSNGLGTYTVMLNRSNQATGTYRATLRFVSNANTVEVAVVWQVLQSGSSGDAGYQYTLLVDPDTLESLYEVRNTPVNGLYTYRFVDIPDGDYLLVSGSDNDNDTYICEEGESCGAFPVLSRAQRLTIAGQRQNLNFDINFNTRFVAPTSQLAGQPGEQHSGQAGFQRKVHKQLH</sequence>
<dbReference type="AlphaFoldDB" id="A0A1H6FF52"/>
<dbReference type="OrthoDB" id="9790784at2"/>
<dbReference type="PROSITE" id="PS51892">
    <property type="entry name" value="SUBTILASE"/>
    <property type="match status" value="1"/>
</dbReference>
<protein>
    <submittedName>
        <fullName evidence="10">Thermophilic serine proteinase</fullName>
        <ecNumber evidence="10">3.4.21.-</ecNumber>
    </submittedName>
</protein>
<feature type="region of interest" description="Disordered" evidence="7">
    <location>
        <begin position="354"/>
        <end position="379"/>
    </location>
</feature>
<dbReference type="PROSITE" id="PS51257">
    <property type="entry name" value="PROKAR_LIPOPROTEIN"/>
    <property type="match status" value="1"/>
</dbReference>
<dbReference type="EMBL" id="FMSV02000546">
    <property type="protein sequence ID" value="SEH08263.1"/>
    <property type="molecule type" value="Genomic_DNA"/>
</dbReference>
<keyword evidence="2 5" id="KW-0645">Protease</keyword>
<evidence type="ECO:0000313" key="11">
    <source>
        <dbReference type="Proteomes" id="UP000236724"/>
    </source>
</evidence>
<evidence type="ECO:0000256" key="8">
    <source>
        <dbReference type="SAM" id="SignalP"/>
    </source>
</evidence>
<organism evidence="10 11">
    <name type="scientific">Candidatus Venteria ishoeyi</name>
    <dbReference type="NCBI Taxonomy" id="1899563"/>
    <lineage>
        <taxon>Bacteria</taxon>
        <taxon>Pseudomonadati</taxon>
        <taxon>Pseudomonadota</taxon>
        <taxon>Gammaproteobacteria</taxon>
        <taxon>Thiotrichales</taxon>
        <taxon>Thiotrichaceae</taxon>
        <taxon>Venteria</taxon>
    </lineage>
</organism>
<feature type="active site" description="Charge relay system" evidence="5">
    <location>
        <position position="325"/>
    </location>
</feature>
<dbReference type="Pfam" id="PF00082">
    <property type="entry name" value="Peptidase_S8"/>
    <property type="match status" value="1"/>
</dbReference>
<proteinExistence type="inferred from homology"/>
<dbReference type="PROSITE" id="PS00136">
    <property type="entry name" value="SUBTILASE_ASP"/>
    <property type="match status" value="1"/>
</dbReference>
<feature type="region of interest" description="Disordered" evidence="7">
    <location>
        <begin position="25"/>
        <end position="63"/>
    </location>
</feature>
<dbReference type="EC" id="3.4.21.-" evidence="10"/>
<feature type="domain" description="Peptidase S8/S53" evidence="9">
    <location>
        <begin position="318"/>
        <end position="612"/>
    </location>
</feature>
<feature type="signal peptide" evidence="8">
    <location>
        <begin position="1"/>
        <end position="17"/>
    </location>
</feature>
<gene>
    <name evidence="10" type="ORF">MBHS_04154</name>
</gene>
<dbReference type="GO" id="GO:0004252">
    <property type="term" value="F:serine-type endopeptidase activity"/>
    <property type="evidence" value="ECO:0007669"/>
    <property type="project" value="UniProtKB-UniRule"/>
</dbReference>
<dbReference type="PRINTS" id="PR00723">
    <property type="entry name" value="SUBTILISIN"/>
</dbReference>
<dbReference type="PIRSF" id="PIRSF037893">
    <property type="entry name" value="Subtilisin_rel_Maqu_2796"/>
    <property type="match status" value="1"/>
</dbReference>
<evidence type="ECO:0000313" key="10">
    <source>
        <dbReference type="EMBL" id="SEH08263.1"/>
    </source>
</evidence>
<dbReference type="InterPro" id="IPR017309">
    <property type="entry name" value="Pept_S8A_subtilisin_proteobac"/>
</dbReference>
<evidence type="ECO:0000256" key="2">
    <source>
        <dbReference type="ARBA" id="ARBA00022670"/>
    </source>
</evidence>
<dbReference type="PROSITE" id="PS00137">
    <property type="entry name" value="SUBTILASE_HIS"/>
    <property type="match status" value="1"/>
</dbReference>
<evidence type="ECO:0000259" key="9">
    <source>
        <dbReference type="Pfam" id="PF00082"/>
    </source>
</evidence>
<dbReference type="RefSeq" id="WP_103921825.1">
    <property type="nucleotide sequence ID" value="NZ_FMSV02000546.1"/>
</dbReference>
<evidence type="ECO:0000256" key="1">
    <source>
        <dbReference type="ARBA" id="ARBA00011073"/>
    </source>
</evidence>
<dbReference type="CDD" id="cd07496">
    <property type="entry name" value="Peptidases_S8_13"/>
    <property type="match status" value="1"/>
</dbReference>
<feature type="compositionally biased region" description="Polar residues" evidence="7">
    <location>
        <begin position="837"/>
        <end position="849"/>
    </location>
</feature>
<dbReference type="Gene3D" id="2.60.120.380">
    <property type="match status" value="1"/>
</dbReference>
<evidence type="ECO:0000256" key="6">
    <source>
        <dbReference type="RuleBase" id="RU003355"/>
    </source>
</evidence>
<keyword evidence="4 5" id="KW-0720">Serine protease</keyword>
<dbReference type="PROSITE" id="PS00138">
    <property type="entry name" value="SUBTILASE_SER"/>
    <property type="match status" value="1"/>
</dbReference>
<dbReference type="InterPro" id="IPR050131">
    <property type="entry name" value="Peptidase_S8_subtilisin-like"/>
</dbReference>
<dbReference type="GO" id="GO:0006508">
    <property type="term" value="P:proteolysis"/>
    <property type="evidence" value="ECO:0007669"/>
    <property type="project" value="UniProtKB-KW"/>
</dbReference>
<dbReference type="PANTHER" id="PTHR43806">
    <property type="entry name" value="PEPTIDASE S8"/>
    <property type="match status" value="1"/>
</dbReference>
<reference evidence="10 11" key="1">
    <citation type="submission" date="2016-10" db="EMBL/GenBank/DDBJ databases">
        <authorList>
            <person name="de Groot N.N."/>
        </authorList>
    </citation>
    <scope>NUCLEOTIDE SEQUENCE [LARGE SCALE GENOMIC DNA]</scope>
    <source>
        <strain evidence="10">MBHS1</strain>
    </source>
</reference>
<keyword evidence="11" id="KW-1185">Reference proteome</keyword>
<feature type="active site" description="Charge relay system" evidence="5">
    <location>
        <position position="378"/>
    </location>
</feature>
<evidence type="ECO:0000256" key="3">
    <source>
        <dbReference type="ARBA" id="ARBA00022801"/>
    </source>
</evidence>
<feature type="active site" description="Charge relay system" evidence="5">
    <location>
        <position position="562"/>
    </location>
</feature>
<feature type="compositionally biased region" description="Polar residues" evidence="7">
    <location>
        <begin position="25"/>
        <end position="36"/>
    </location>
</feature>
<dbReference type="InterPro" id="IPR023828">
    <property type="entry name" value="Peptidase_S8_Ser-AS"/>
</dbReference>
<feature type="chain" id="PRO_5014796324" evidence="8">
    <location>
        <begin position="18"/>
        <end position="860"/>
    </location>
</feature>
<comment type="similarity">
    <text evidence="1 5 6">Belongs to the peptidase S8 family.</text>
</comment>
<dbReference type="Gene3D" id="3.40.50.200">
    <property type="entry name" value="Peptidase S8/S53 domain"/>
    <property type="match status" value="1"/>
</dbReference>
<feature type="region of interest" description="Disordered" evidence="7">
    <location>
        <begin position="837"/>
        <end position="860"/>
    </location>
</feature>
<dbReference type="InterPro" id="IPR036852">
    <property type="entry name" value="Peptidase_S8/S53_dom_sf"/>
</dbReference>
<dbReference type="PANTHER" id="PTHR43806:SF11">
    <property type="entry name" value="CEREVISIN-RELATED"/>
    <property type="match status" value="1"/>
</dbReference>
<evidence type="ECO:0000256" key="4">
    <source>
        <dbReference type="ARBA" id="ARBA00022825"/>
    </source>
</evidence>
<keyword evidence="8" id="KW-0732">Signal</keyword>
<keyword evidence="3 5" id="KW-0378">Hydrolase</keyword>
<evidence type="ECO:0000256" key="5">
    <source>
        <dbReference type="PROSITE-ProRule" id="PRU01240"/>
    </source>
</evidence>
<evidence type="ECO:0000256" key="7">
    <source>
        <dbReference type="SAM" id="MobiDB-lite"/>
    </source>
</evidence>
<dbReference type="InterPro" id="IPR023827">
    <property type="entry name" value="Peptidase_S8_Asp-AS"/>
</dbReference>
<dbReference type="InterPro" id="IPR034176">
    <property type="entry name" value="Peptidases_S8_13"/>
</dbReference>
<accession>A0A1H6FF52</accession>
<dbReference type="InterPro" id="IPR000209">
    <property type="entry name" value="Peptidase_S8/S53_dom"/>
</dbReference>
<name>A0A1H6FF52_9GAMM</name>
<dbReference type="Proteomes" id="UP000236724">
    <property type="component" value="Unassembled WGS sequence"/>
</dbReference>
<dbReference type="InterPro" id="IPR022398">
    <property type="entry name" value="Peptidase_S8_His-AS"/>
</dbReference>